<keyword evidence="2" id="KW-0444">Lipid biosynthesis</keyword>
<dbReference type="EMBL" id="MK036754">
    <property type="protein sequence ID" value="QCP71058.1"/>
    <property type="molecule type" value="mRNA"/>
</dbReference>
<keyword evidence="7" id="KW-0408">Iron</keyword>
<dbReference type="Gene3D" id="1.10.630.10">
    <property type="entry name" value="Cytochrome P450"/>
    <property type="match status" value="1"/>
</dbReference>
<keyword evidence="9" id="KW-0275">Fatty acid biosynthesis</keyword>
<dbReference type="GO" id="GO:0006633">
    <property type="term" value="P:fatty acid biosynthetic process"/>
    <property type="evidence" value="ECO:0007669"/>
    <property type="project" value="UniProtKB-KW"/>
</dbReference>
<dbReference type="InterPro" id="IPR001128">
    <property type="entry name" value="Cyt_P450"/>
</dbReference>
<dbReference type="PANTHER" id="PTHR24286">
    <property type="entry name" value="CYTOCHROME P450 26"/>
    <property type="match status" value="1"/>
</dbReference>
<name>A0A4P8JGS7_9BRYO</name>
<keyword evidence="5" id="KW-0925">Oxylipin biosynthesis</keyword>
<dbReference type="Pfam" id="PF00067">
    <property type="entry name" value="p450"/>
    <property type="match status" value="1"/>
</dbReference>
<dbReference type="GO" id="GO:0016125">
    <property type="term" value="P:sterol metabolic process"/>
    <property type="evidence" value="ECO:0007669"/>
    <property type="project" value="TreeGrafter"/>
</dbReference>
<reference evidence="11" key="1">
    <citation type="submission" date="2018-10" db="EMBL/GenBank/DDBJ databases">
        <title>Transcriptome sequencing and physiological analysis of Pohlia nutans under salt stress reveal the important roles of ROS-scavenging system.</title>
        <authorList>
            <person name="Zhang W."/>
            <person name="Liu S."/>
            <person name="Li C."/>
            <person name="Zhang P."/>
            <person name="Zhang P."/>
        </authorList>
    </citation>
    <scope>NUCLEOTIDE SEQUENCE</scope>
    <source>
        <strain evidence="11">Antarctic Moss No.L</strain>
    </source>
</reference>
<evidence type="ECO:0000256" key="6">
    <source>
        <dbReference type="ARBA" id="ARBA00022832"/>
    </source>
</evidence>
<dbReference type="CDD" id="cd11071">
    <property type="entry name" value="CYP74"/>
    <property type="match status" value="1"/>
</dbReference>
<evidence type="ECO:0000313" key="11">
    <source>
        <dbReference type="EMBL" id="QCP71058.1"/>
    </source>
</evidence>
<keyword evidence="3" id="KW-0349">Heme</keyword>
<evidence type="ECO:0000256" key="1">
    <source>
        <dbReference type="ARBA" id="ARBA00010617"/>
    </source>
</evidence>
<dbReference type="GO" id="GO:0004497">
    <property type="term" value="F:monooxygenase activity"/>
    <property type="evidence" value="ECO:0007669"/>
    <property type="project" value="InterPro"/>
</dbReference>
<evidence type="ECO:0000256" key="10">
    <source>
        <dbReference type="ARBA" id="ARBA00023239"/>
    </source>
</evidence>
<dbReference type="GO" id="GO:0016829">
    <property type="term" value="F:lyase activity"/>
    <property type="evidence" value="ECO:0007669"/>
    <property type="project" value="UniProtKB-KW"/>
</dbReference>
<evidence type="ECO:0000256" key="2">
    <source>
        <dbReference type="ARBA" id="ARBA00022516"/>
    </source>
</evidence>
<keyword evidence="8" id="KW-0443">Lipid metabolism</keyword>
<dbReference type="FunFam" id="1.10.630.10:FF:000024">
    <property type="entry name" value="Allene oxide synthase, chloroplastic"/>
    <property type="match status" value="1"/>
</dbReference>
<gene>
    <name evidence="11" type="primary">AOS4</name>
</gene>
<dbReference type="GO" id="GO:0005506">
    <property type="term" value="F:iron ion binding"/>
    <property type="evidence" value="ECO:0007669"/>
    <property type="project" value="InterPro"/>
</dbReference>
<dbReference type="AlphaFoldDB" id="A0A4P8JGS7"/>
<keyword evidence="4" id="KW-0479">Metal-binding</keyword>
<dbReference type="SUPFAM" id="SSF48264">
    <property type="entry name" value="Cytochrome P450"/>
    <property type="match status" value="1"/>
</dbReference>
<evidence type="ECO:0000256" key="4">
    <source>
        <dbReference type="ARBA" id="ARBA00022723"/>
    </source>
</evidence>
<accession>A0A4P8JGS7</accession>
<dbReference type="InterPro" id="IPR036396">
    <property type="entry name" value="Cyt_P450_sf"/>
</dbReference>
<evidence type="ECO:0000256" key="7">
    <source>
        <dbReference type="ARBA" id="ARBA00023004"/>
    </source>
</evidence>
<dbReference type="GO" id="GO:0020037">
    <property type="term" value="F:heme binding"/>
    <property type="evidence" value="ECO:0007669"/>
    <property type="project" value="InterPro"/>
</dbReference>
<evidence type="ECO:0000256" key="9">
    <source>
        <dbReference type="ARBA" id="ARBA00023160"/>
    </source>
</evidence>
<dbReference type="PANTHER" id="PTHR24286:SF255">
    <property type="entry name" value="ALLENE OXIDE SYNTHASE, CHLOROPLASTIC"/>
    <property type="match status" value="1"/>
</dbReference>
<keyword evidence="6" id="KW-0276">Fatty acid metabolism</keyword>
<proteinExistence type="evidence at transcript level"/>
<dbReference type="GO" id="GO:0031408">
    <property type="term" value="P:oxylipin biosynthetic process"/>
    <property type="evidence" value="ECO:0007669"/>
    <property type="project" value="UniProtKB-KW"/>
</dbReference>
<protein>
    <submittedName>
        <fullName evidence="11">Allene oxide synthase</fullName>
    </submittedName>
</protein>
<dbReference type="GO" id="GO:0016705">
    <property type="term" value="F:oxidoreductase activity, acting on paired donors, with incorporation or reduction of molecular oxygen"/>
    <property type="evidence" value="ECO:0007669"/>
    <property type="project" value="InterPro"/>
</dbReference>
<comment type="similarity">
    <text evidence="1">Belongs to the cytochrome P450 family.</text>
</comment>
<evidence type="ECO:0000256" key="8">
    <source>
        <dbReference type="ARBA" id="ARBA00023098"/>
    </source>
</evidence>
<evidence type="ECO:0000256" key="3">
    <source>
        <dbReference type="ARBA" id="ARBA00022617"/>
    </source>
</evidence>
<sequence length="533" mass="60189">MALPSLTAHRSLCSSSFNPVLRWSDQRSRVCTSGMRKREAGVAVASLKSMDQLSSSDDADVRADSSALPLKEIPGGYGIPFLSQLVNRWRFFYIEGEPKYWEKRMQQYNSTVFRTNMPPGWPWTDSRCVMFLDQKSYPTVFDYDKVDKHRSFAGTFMPSTSYTGGMEMCAYLDPTDKKHEQLKAYCFELLKLAAPKWAAEFHTSIGNAFQQWEYKLSQNQPALVSPSLPEFMFRFLVNAITSADLDDARVPDSERPAIADLQKWAGSQLIPVINTGSPVYLEELLHLAPIPAKFTKGNYDKFIAFLQNFAQDTLEIALSHGLNKEEAVHNLIFFLILNAHGGFCIFFPVILREVAKNPELQAELRAEVRAATKSSGGEVTMKAVMNSMPLVASTVYEALRFEPPVRFQYARAKKDFVVESHDARFEIKKGELMGGVNYFVSRDPKVFKEDPTKFVAKRFMGAEGEKLLKHLVWSNGRQTDESSVHSKQCAAKDIVPLTGRLLLAEIFTRYDSFTVEGLGSKMAFTSLQRRADL</sequence>
<keyword evidence="10" id="KW-0456">Lyase</keyword>
<organism evidence="11">
    <name type="scientific">Pohlia nutans</name>
    <dbReference type="NCBI Taxonomy" id="140635"/>
    <lineage>
        <taxon>Eukaryota</taxon>
        <taxon>Viridiplantae</taxon>
        <taxon>Streptophyta</taxon>
        <taxon>Embryophyta</taxon>
        <taxon>Bryophyta</taxon>
        <taxon>Bryophytina</taxon>
        <taxon>Bryopsida</taxon>
        <taxon>Bryidae</taxon>
        <taxon>Bryanae</taxon>
        <taxon>Bryales</taxon>
        <taxon>Mniaceae</taxon>
        <taxon>Pohlia</taxon>
    </lineage>
</organism>
<evidence type="ECO:0000256" key="5">
    <source>
        <dbReference type="ARBA" id="ARBA00022767"/>
    </source>
</evidence>